<gene>
    <name evidence="2" type="ORF">Cch01nite_39710</name>
</gene>
<organism evidence="2 3">
    <name type="scientific">Cellulomonas chitinilytica</name>
    <dbReference type="NCBI Taxonomy" id="398759"/>
    <lineage>
        <taxon>Bacteria</taxon>
        <taxon>Bacillati</taxon>
        <taxon>Actinomycetota</taxon>
        <taxon>Actinomycetes</taxon>
        <taxon>Micrococcales</taxon>
        <taxon>Cellulomonadaceae</taxon>
        <taxon>Cellulomonas</taxon>
    </lineage>
</organism>
<protein>
    <recommendedName>
        <fullName evidence="4">Bacteriocin-protection protein</fullName>
    </recommendedName>
</protein>
<evidence type="ECO:0000313" key="3">
    <source>
        <dbReference type="Proteomes" id="UP000632740"/>
    </source>
</evidence>
<proteinExistence type="predicted"/>
<feature type="compositionally biased region" description="Basic and acidic residues" evidence="1">
    <location>
        <begin position="52"/>
        <end position="67"/>
    </location>
</feature>
<dbReference type="Pfam" id="PF13376">
    <property type="entry name" value="OmdA"/>
    <property type="match status" value="1"/>
</dbReference>
<dbReference type="EMBL" id="BONK01000017">
    <property type="protein sequence ID" value="GIG23247.1"/>
    <property type="molecule type" value="Genomic_DNA"/>
</dbReference>
<sequence length="250" mass="28146">MTSTRWTTKHPPDSRIHHDAPRTAPEPHRTHRTRAAGTHPGPAHRTPPPRGPETEDHMAGTRDDAPQVHAETAEEWRAWLEAHHADTPSVWLVSWKSATGRPSVPYERAVEEALCFGWIDSTNRSLDDERGALWFTRRKRGGGWARTNKERIVRLEADGRMTAAGRAVIDAAKADGSWTLLDDVEDLIVPDDLAAAFDRYPGSREKYDAFPRSARRVILVWIVQAKRPETRAARLDQTARLAQEGKRAAQ</sequence>
<feature type="compositionally biased region" description="Basic and acidic residues" evidence="1">
    <location>
        <begin position="10"/>
        <end position="28"/>
    </location>
</feature>
<reference evidence="2" key="1">
    <citation type="submission" date="2021-01" db="EMBL/GenBank/DDBJ databases">
        <title>Whole genome shotgun sequence of Cellulomonas chitinilytica NBRC 110799.</title>
        <authorList>
            <person name="Komaki H."/>
            <person name="Tamura T."/>
        </authorList>
    </citation>
    <scope>NUCLEOTIDE SEQUENCE</scope>
    <source>
        <strain evidence="2">NBRC 110799</strain>
    </source>
</reference>
<evidence type="ECO:0008006" key="4">
    <source>
        <dbReference type="Google" id="ProtNLM"/>
    </source>
</evidence>
<evidence type="ECO:0000313" key="2">
    <source>
        <dbReference type="EMBL" id="GIG23247.1"/>
    </source>
</evidence>
<comment type="caution">
    <text evidence="2">The sequence shown here is derived from an EMBL/GenBank/DDBJ whole genome shotgun (WGS) entry which is preliminary data.</text>
</comment>
<evidence type="ECO:0000256" key="1">
    <source>
        <dbReference type="SAM" id="MobiDB-lite"/>
    </source>
</evidence>
<accession>A0A919P4J3</accession>
<keyword evidence="3" id="KW-1185">Reference proteome</keyword>
<name>A0A919P4J3_9CELL</name>
<dbReference type="Proteomes" id="UP000632740">
    <property type="component" value="Unassembled WGS sequence"/>
</dbReference>
<feature type="region of interest" description="Disordered" evidence="1">
    <location>
        <begin position="1"/>
        <end position="67"/>
    </location>
</feature>
<dbReference type="AlphaFoldDB" id="A0A919P4J3"/>